<keyword evidence="1" id="KW-0479">Metal-binding</keyword>
<dbReference type="EMBL" id="PYDT01000003">
    <property type="protein sequence ID" value="THU66297.1"/>
    <property type="molecule type" value="Genomic_DNA"/>
</dbReference>
<evidence type="ECO:0000256" key="2">
    <source>
        <dbReference type="ARBA" id="ARBA00022833"/>
    </source>
</evidence>
<dbReference type="Proteomes" id="UP000317650">
    <property type="component" value="Chromosome 5"/>
</dbReference>
<reference evidence="4 5" key="1">
    <citation type="journal article" date="2019" name="Nat. Plants">
        <title>Genome sequencing of Musa balbisiana reveals subgenome evolution and function divergence in polyploid bananas.</title>
        <authorList>
            <person name="Yao X."/>
        </authorList>
    </citation>
    <scope>NUCLEOTIDE SEQUENCE [LARGE SCALE GENOMIC DNA]</scope>
    <source>
        <strain evidence="5">cv. DH-PKW</strain>
        <tissue evidence="4">Leaves</tissue>
    </source>
</reference>
<evidence type="ECO:0000313" key="5">
    <source>
        <dbReference type="Proteomes" id="UP000317650"/>
    </source>
</evidence>
<dbReference type="AlphaFoldDB" id="A0A4S8JVQ3"/>
<keyword evidence="2" id="KW-0862">Zinc</keyword>
<dbReference type="SMART" id="SM01014">
    <property type="entry name" value="ARID"/>
    <property type="match status" value="1"/>
</dbReference>
<evidence type="ECO:0000313" key="4">
    <source>
        <dbReference type="EMBL" id="THU66297.1"/>
    </source>
</evidence>
<organism evidence="4 5">
    <name type="scientific">Musa balbisiana</name>
    <name type="common">Banana</name>
    <dbReference type="NCBI Taxonomy" id="52838"/>
    <lineage>
        <taxon>Eukaryota</taxon>
        <taxon>Viridiplantae</taxon>
        <taxon>Streptophyta</taxon>
        <taxon>Embryophyta</taxon>
        <taxon>Tracheophyta</taxon>
        <taxon>Spermatophyta</taxon>
        <taxon>Magnoliopsida</taxon>
        <taxon>Liliopsida</taxon>
        <taxon>Zingiberales</taxon>
        <taxon>Musaceae</taxon>
        <taxon>Musa</taxon>
    </lineage>
</organism>
<dbReference type="InterPro" id="IPR011011">
    <property type="entry name" value="Znf_FYVE_PHD"/>
</dbReference>
<gene>
    <name evidence="4" type="ORF">C4D60_Mb05t12660</name>
</gene>
<dbReference type="SUPFAM" id="SSF46774">
    <property type="entry name" value="ARID-like"/>
    <property type="match status" value="1"/>
</dbReference>
<keyword evidence="5" id="KW-1185">Reference proteome</keyword>
<dbReference type="PANTHER" id="PTHR46694">
    <property type="entry name" value="AT-RICH INTERACTIVE DOMAIN-CONTAINING PROTEIN 4"/>
    <property type="match status" value="1"/>
</dbReference>
<feature type="domain" description="ARID" evidence="3">
    <location>
        <begin position="579"/>
        <end position="683"/>
    </location>
</feature>
<dbReference type="SUPFAM" id="SSF57903">
    <property type="entry name" value="FYVE/PHD zinc finger"/>
    <property type="match status" value="1"/>
</dbReference>
<dbReference type="Gene3D" id="1.10.150.60">
    <property type="entry name" value="ARID DNA-binding domain"/>
    <property type="match status" value="1"/>
</dbReference>
<dbReference type="PROSITE" id="PS51011">
    <property type="entry name" value="ARID"/>
    <property type="match status" value="1"/>
</dbReference>
<dbReference type="Gene3D" id="3.30.40.10">
    <property type="entry name" value="Zinc/RING finger domain, C3HC4 (zinc finger)"/>
    <property type="match status" value="1"/>
</dbReference>
<dbReference type="GO" id="GO:0008270">
    <property type="term" value="F:zinc ion binding"/>
    <property type="evidence" value="ECO:0007669"/>
    <property type="project" value="UniProtKB-KW"/>
</dbReference>
<protein>
    <recommendedName>
        <fullName evidence="3">ARID domain-containing protein</fullName>
    </recommendedName>
</protein>
<dbReference type="Pfam" id="PF01388">
    <property type="entry name" value="ARID"/>
    <property type="match status" value="1"/>
</dbReference>
<evidence type="ECO:0000256" key="1">
    <source>
        <dbReference type="ARBA" id="ARBA00022771"/>
    </source>
</evidence>
<dbReference type="InterPro" id="IPR001606">
    <property type="entry name" value="ARID_dom"/>
</dbReference>
<dbReference type="InterPro" id="IPR013083">
    <property type="entry name" value="Znf_RING/FYVE/PHD"/>
</dbReference>
<keyword evidence="1" id="KW-0863">Zinc-finger</keyword>
<dbReference type="GO" id="GO:0003677">
    <property type="term" value="F:DNA binding"/>
    <property type="evidence" value="ECO:0007669"/>
    <property type="project" value="InterPro"/>
</dbReference>
<comment type="caution">
    <text evidence="4">The sequence shown here is derived from an EMBL/GenBank/DDBJ whole genome shotgun (WGS) entry which is preliminary data.</text>
</comment>
<dbReference type="PANTHER" id="PTHR46694:SF1">
    <property type="entry name" value="AT-RICH INTERACTIVE DOMAIN-CONTAINING PROTEIN 4"/>
    <property type="match status" value="1"/>
</dbReference>
<dbReference type="InterPro" id="IPR036431">
    <property type="entry name" value="ARID_dom_sf"/>
</dbReference>
<proteinExistence type="predicted"/>
<dbReference type="CDD" id="cd16100">
    <property type="entry name" value="ARID"/>
    <property type="match status" value="1"/>
</dbReference>
<dbReference type="CDD" id="cd15615">
    <property type="entry name" value="PHD_ARID4_like"/>
    <property type="match status" value="1"/>
</dbReference>
<name>A0A4S8JVQ3_MUSBA</name>
<dbReference type="STRING" id="52838.A0A4S8JVQ3"/>
<dbReference type="InterPro" id="IPR042293">
    <property type="entry name" value="ARID4"/>
</dbReference>
<sequence length="758" mass="83172">MSRPQSFGRQNCVLLAVLCGQFAQKPRGEAQIQPPYTFPQLVSSGRLEVQTLINPTVDRFCEAQKLVQPNILYFQGEQLENDEQIGSLVWGAGNVSDPEMLSSLLGPPLPTIVYLEIPSGEKIAQAFHYKGVPYVIYWKSAFSSYAASHFRQGLLSVVQSSCSHTWDAFQLAHASYRLYCTWNNQFVPGSNQKLSGKLGPHLLGDSPKINIPLPEKDLGEGAEGSNGSLSSLKIFDEDADLRFLVCGLSCTLDACLLGSLEDGLNALLNIEVRGSKLHNRVSAAPSPLQEGTFSPGYVTMRCDITTCSCAHISLLVSGSAQTCFDDQLLECHIKSALIEKSQLVHAVPNSEGRKSSLLNPLNSVSIACGASVFEVHMRVPTWAAQVLKHLAPEVSYRSLVTLGIASIQGISVASFEIEDADRLLFFCRRQGMDFVSEDDAASCPPRWSSSLIKGRPMSGLESSPSVFRYAVVEHGMSCKSGGPDVNIRKRTNITAMKPIPHSRKHKLLPFLGVPLADANNGSQVQNNLLQTPPVKHKLLPPAPAIQRKSTASSLRAQQVVLLNPLPLKKHGCNRPPVPLCSEEEFLKDVMQFLIGRGHSRLVPQGGISEFPDAILNAKRLDLYNLYREVVSRGGFYVGNGINWKGQVFSKMRNHTATNRMTGVGNTLKRHYETYLLEYELAHDDVDGTCCLLCHSSAPGDWVNCGLCGEWAHFGCDKRPRLATFKDYAKTDGLDYICPPCSMANYKKSQKMVKGFSNT</sequence>
<evidence type="ECO:0000259" key="3">
    <source>
        <dbReference type="PROSITE" id="PS51011"/>
    </source>
</evidence>
<accession>A0A4S8JVQ3</accession>